<reference evidence="2" key="1">
    <citation type="journal article" date="2022" name="Mol. Ecol. Resour.">
        <title>The genomes of chicory, endive, great burdock and yacon provide insights into Asteraceae palaeo-polyploidization history and plant inulin production.</title>
        <authorList>
            <person name="Fan W."/>
            <person name="Wang S."/>
            <person name="Wang H."/>
            <person name="Wang A."/>
            <person name="Jiang F."/>
            <person name="Liu H."/>
            <person name="Zhao H."/>
            <person name="Xu D."/>
            <person name="Zhang Y."/>
        </authorList>
    </citation>
    <scope>NUCLEOTIDE SEQUENCE [LARGE SCALE GENOMIC DNA]</scope>
    <source>
        <strain evidence="2">cv. Yunnan</strain>
    </source>
</reference>
<organism evidence="1 2">
    <name type="scientific">Smallanthus sonchifolius</name>
    <dbReference type="NCBI Taxonomy" id="185202"/>
    <lineage>
        <taxon>Eukaryota</taxon>
        <taxon>Viridiplantae</taxon>
        <taxon>Streptophyta</taxon>
        <taxon>Embryophyta</taxon>
        <taxon>Tracheophyta</taxon>
        <taxon>Spermatophyta</taxon>
        <taxon>Magnoliopsida</taxon>
        <taxon>eudicotyledons</taxon>
        <taxon>Gunneridae</taxon>
        <taxon>Pentapetalae</taxon>
        <taxon>asterids</taxon>
        <taxon>campanulids</taxon>
        <taxon>Asterales</taxon>
        <taxon>Asteraceae</taxon>
        <taxon>Asteroideae</taxon>
        <taxon>Heliantheae alliance</taxon>
        <taxon>Millerieae</taxon>
        <taxon>Smallanthus</taxon>
    </lineage>
</organism>
<reference evidence="1 2" key="2">
    <citation type="journal article" date="2022" name="Mol. Ecol. Resour.">
        <title>The genomes of chicory, endive, great burdock and yacon provide insights into Asteraceae paleo-polyploidization history and plant inulin production.</title>
        <authorList>
            <person name="Fan W."/>
            <person name="Wang S."/>
            <person name="Wang H."/>
            <person name="Wang A."/>
            <person name="Jiang F."/>
            <person name="Liu H."/>
            <person name="Zhao H."/>
            <person name="Xu D."/>
            <person name="Zhang Y."/>
        </authorList>
    </citation>
    <scope>NUCLEOTIDE SEQUENCE [LARGE SCALE GENOMIC DNA]</scope>
    <source>
        <strain evidence="2">cv. Yunnan</strain>
        <tissue evidence="1">Leaves</tissue>
    </source>
</reference>
<accession>A0ACB9A160</accession>
<name>A0ACB9A160_9ASTR</name>
<gene>
    <name evidence="1" type="ORF">L1987_73242</name>
</gene>
<sequence>MRRVRAMEWRSKYNLLMIKTLHTTTPCTSNLLTFSLFSSLLCFLYLSPFASFFLRPKISFQHRHSTTYSLCFQANWGSV</sequence>
<comment type="caution">
    <text evidence="1">The sequence shown here is derived from an EMBL/GenBank/DDBJ whole genome shotgun (WGS) entry which is preliminary data.</text>
</comment>
<dbReference type="Proteomes" id="UP001056120">
    <property type="component" value="Linkage Group LG25"/>
</dbReference>
<evidence type="ECO:0000313" key="2">
    <source>
        <dbReference type="Proteomes" id="UP001056120"/>
    </source>
</evidence>
<keyword evidence="2" id="KW-1185">Reference proteome</keyword>
<proteinExistence type="predicted"/>
<evidence type="ECO:0000313" key="1">
    <source>
        <dbReference type="EMBL" id="KAI3703286.1"/>
    </source>
</evidence>
<protein>
    <submittedName>
        <fullName evidence="1">Uncharacterized protein</fullName>
    </submittedName>
</protein>
<dbReference type="EMBL" id="CM042042">
    <property type="protein sequence ID" value="KAI3703286.1"/>
    <property type="molecule type" value="Genomic_DNA"/>
</dbReference>